<dbReference type="Proteomes" id="UP000095286">
    <property type="component" value="Unplaced"/>
</dbReference>
<evidence type="ECO:0000313" key="1">
    <source>
        <dbReference type="Proteomes" id="UP000095286"/>
    </source>
</evidence>
<reference evidence="2" key="1">
    <citation type="submission" date="2016-11" db="UniProtKB">
        <authorList>
            <consortium name="WormBaseParasite"/>
        </authorList>
    </citation>
    <scope>IDENTIFICATION</scope>
    <source>
        <strain evidence="2">KR3021</strain>
    </source>
</reference>
<sequence length="243" mass="27700">MLTVDETKKKEEEKRNIVTISKGDVDGPTQLLKSTSIETVEVKRSCKDGKSLTIGRSVKDADNKVGQPQAKLFGIFNTTKDVFSVRPLVKMKSVHINSVKESSFNKHPKVKVSQRPFEFNEYLSTLHRRMYAFLLNVVYLMIDSSAFGSEWDFDEAMDGIFIYDHNFAVKWGYVFGRKERIFTKLIVENIESILINALRDQVTNSNSGKSSLECVSYMNPDKNKEVAEMIPKDFSVCAPIEYV</sequence>
<dbReference type="WBParaSite" id="RSKR_0001140250.1">
    <property type="protein sequence ID" value="RSKR_0001140250.1"/>
    <property type="gene ID" value="RSKR_0001140250"/>
</dbReference>
<accession>A0AC35UHH8</accession>
<organism evidence="1 2">
    <name type="scientific">Rhabditophanes sp. KR3021</name>
    <dbReference type="NCBI Taxonomy" id="114890"/>
    <lineage>
        <taxon>Eukaryota</taxon>
        <taxon>Metazoa</taxon>
        <taxon>Ecdysozoa</taxon>
        <taxon>Nematoda</taxon>
        <taxon>Chromadorea</taxon>
        <taxon>Rhabditida</taxon>
        <taxon>Tylenchina</taxon>
        <taxon>Panagrolaimomorpha</taxon>
        <taxon>Strongyloidoidea</taxon>
        <taxon>Alloionematidae</taxon>
        <taxon>Rhabditophanes</taxon>
    </lineage>
</organism>
<protein>
    <submittedName>
        <fullName evidence="2">ULP_PROTEASE domain-containing protein</fullName>
    </submittedName>
</protein>
<evidence type="ECO:0000313" key="2">
    <source>
        <dbReference type="WBParaSite" id="RSKR_0001140250.1"/>
    </source>
</evidence>
<proteinExistence type="predicted"/>
<name>A0AC35UHH8_9BILA</name>